<keyword evidence="1" id="KW-1133">Transmembrane helix</keyword>
<protein>
    <submittedName>
        <fullName evidence="2">Protease Do-like 7</fullName>
    </submittedName>
</protein>
<comment type="caution">
    <text evidence="2">The sequence shown here is derived from an EMBL/GenBank/DDBJ whole genome shotgun (WGS) entry which is preliminary data.</text>
</comment>
<keyword evidence="2" id="KW-0378">Hydrolase</keyword>
<dbReference type="GO" id="GO:0008233">
    <property type="term" value="F:peptidase activity"/>
    <property type="evidence" value="ECO:0007669"/>
    <property type="project" value="UniProtKB-KW"/>
</dbReference>
<proteinExistence type="predicted"/>
<evidence type="ECO:0000313" key="3">
    <source>
        <dbReference type="Proteomes" id="UP000325315"/>
    </source>
</evidence>
<keyword evidence="2" id="KW-0645">Protease</keyword>
<dbReference type="AlphaFoldDB" id="A0A5B6VQE5"/>
<name>A0A5B6VQE5_9ROSI</name>
<dbReference type="Proteomes" id="UP000325315">
    <property type="component" value="Unassembled WGS sequence"/>
</dbReference>
<evidence type="ECO:0000256" key="1">
    <source>
        <dbReference type="SAM" id="Phobius"/>
    </source>
</evidence>
<feature type="transmembrane region" description="Helical" evidence="1">
    <location>
        <begin position="31"/>
        <end position="54"/>
    </location>
</feature>
<reference evidence="3" key="1">
    <citation type="journal article" date="2019" name="Plant Biotechnol. J.">
        <title>Genome sequencing of the Australian wild diploid species Gossypium australe highlights disease resistance and delayed gland morphogenesis.</title>
        <authorList>
            <person name="Cai Y."/>
            <person name="Cai X."/>
            <person name="Wang Q."/>
            <person name="Wang P."/>
            <person name="Zhang Y."/>
            <person name="Cai C."/>
            <person name="Xu Y."/>
            <person name="Wang K."/>
            <person name="Zhou Z."/>
            <person name="Wang C."/>
            <person name="Geng S."/>
            <person name="Li B."/>
            <person name="Dong Q."/>
            <person name="Hou Y."/>
            <person name="Wang H."/>
            <person name="Ai P."/>
            <person name="Liu Z."/>
            <person name="Yi F."/>
            <person name="Sun M."/>
            <person name="An G."/>
            <person name="Cheng J."/>
            <person name="Zhang Y."/>
            <person name="Shi Q."/>
            <person name="Xie Y."/>
            <person name="Shi X."/>
            <person name="Chang Y."/>
            <person name="Huang F."/>
            <person name="Chen Y."/>
            <person name="Hong S."/>
            <person name="Mi L."/>
            <person name="Sun Q."/>
            <person name="Zhang L."/>
            <person name="Zhou B."/>
            <person name="Peng R."/>
            <person name="Zhang X."/>
            <person name="Liu F."/>
        </authorList>
    </citation>
    <scope>NUCLEOTIDE SEQUENCE [LARGE SCALE GENOMIC DNA]</scope>
    <source>
        <strain evidence="3">cv. PA1801</strain>
    </source>
</reference>
<organism evidence="2 3">
    <name type="scientific">Gossypium australe</name>
    <dbReference type="NCBI Taxonomy" id="47621"/>
    <lineage>
        <taxon>Eukaryota</taxon>
        <taxon>Viridiplantae</taxon>
        <taxon>Streptophyta</taxon>
        <taxon>Embryophyta</taxon>
        <taxon>Tracheophyta</taxon>
        <taxon>Spermatophyta</taxon>
        <taxon>Magnoliopsida</taxon>
        <taxon>eudicotyledons</taxon>
        <taxon>Gunneridae</taxon>
        <taxon>Pentapetalae</taxon>
        <taxon>rosids</taxon>
        <taxon>malvids</taxon>
        <taxon>Malvales</taxon>
        <taxon>Malvaceae</taxon>
        <taxon>Malvoideae</taxon>
        <taxon>Gossypium</taxon>
    </lineage>
</organism>
<dbReference type="EMBL" id="SMMG02000006">
    <property type="protein sequence ID" value="KAA3471303.1"/>
    <property type="molecule type" value="Genomic_DNA"/>
</dbReference>
<keyword evidence="3" id="KW-1185">Reference proteome</keyword>
<sequence length="121" mass="13878">MWSNFFSGSSGTSKLAWLWGSIDKLIRLRKLVLPLVSTYISTSFIYITLVNQIIDIGKWLHVIKQQTFFSLLTVPVGIHKYSSVSEVNILLNWVLIPIYAIEVNINIDRMIPIEEIKLSNI</sequence>
<keyword evidence="1" id="KW-0472">Membrane</keyword>
<dbReference type="OrthoDB" id="4217619at2759"/>
<accession>A0A5B6VQE5</accession>
<keyword evidence="1" id="KW-0812">Transmembrane</keyword>
<dbReference type="GO" id="GO:0006508">
    <property type="term" value="P:proteolysis"/>
    <property type="evidence" value="ECO:0007669"/>
    <property type="project" value="UniProtKB-KW"/>
</dbReference>
<gene>
    <name evidence="2" type="ORF">EPI10_016939</name>
</gene>
<evidence type="ECO:0000313" key="2">
    <source>
        <dbReference type="EMBL" id="KAA3471303.1"/>
    </source>
</evidence>